<sequence>MANWRFPVNMNLIYFGSLNLKIEEKCLTLKGKGQRNARIIGQPLSAQQSRQQQAHGGNGLIYLDPGAARTHCHQSDGHQ</sequence>
<dbReference type="AlphaFoldDB" id="A0A382WSV9"/>
<evidence type="ECO:0000313" key="1">
    <source>
        <dbReference type="EMBL" id="SVD61734.1"/>
    </source>
</evidence>
<proteinExistence type="predicted"/>
<protein>
    <submittedName>
        <fullName evidence="1">Uncharacterized protein</fullName>
    </submittedName>
</protein>
<organism evidence="1">
    <name type="scientific">marine metagenome</name>
    <dbReference type="NCBI Taxonomy" id="408172"/>
    <lineage>
        <taxon>unclassified sequences</taxon>
        <taxon>metagenomes</taxon>
        <taxon>ecological metagenomes</taxon>
    </lineage>
</organism>
<gene>
    <name evidence="1" type="ORF">METZ01_LOCUS414588</name>
</gene>
<reference evidence="1" key="1">
    <citation type="submission" date="2018-05" db="EMBL/GenBank/DDBJ databases">
        <authorList>
            <person name="Lanie J.A."/>
            <person name="Ng W.-L."/>
            <person name="Kazmierczak K.M."/>
            <person name="Andrzejewski T.M."/>
            <person name="Davidsen T.M."/>
            <person name="Wayne K.J."/>
            <person name="Tettelin H."/>
            <person name="Glass J.I."/>
            <person name="Rusch D."/>
            <person name="Podicherti R."/>
            <person name="Tsui H.-C.T."/>
            <person name="Winkler M.E."/>
        </authorList>
    </citation>
    <scope>NUCLEOTIDE SEQUENCE</scope>
</reference>
<dbReference type="EMBL" id="UINC01162143">
    <property type="protein sequence ID" value="SVD61734.1"/>
    <property type="molecule type" value="Genomic_DNA"/>
</dbReference>
<accession>A0A382WSV9</accession>
<name>A0A382WSV9_9ZZZZ</name>